<gene>
    <name evidence="2" type="ORF">COF62_07300</name>
</gene>
<protein>
    <submittedName>
        <fullName evidence="2">Uncharacterized protein</fullName>
    </submittedName>
</protein>
<evidence type="ECO:0000313" key="3">
    <source>
        <dbReference type="Proteomes" id="UP000224044"/>
    </source>
</evidence>
<comment type="caution">
    <text evidence="2">The sequence shown here is derived from an EMBL/GenBank/DDBJ whole genome shotgun (WGS) entry which is preliminary data.</text>
</comment>
<evidence type="ECO:0000313" key="2">
    <source>
        <dbReference type="EMBL" id="PHE15313.1"/>
    </source>
</evidence>
<name>A0AAP8F758_9BACI</name>
<dbReference type="EMBL" id="NUSY01000007">
    <property type="protein sequence ID" value="PHE15313.1"/>
    <property type="molecule type" value="Genomic_DNA"/>
</dbReference>
<accession>A0AAP8F758</accession>
<proteinExistence type="predicted"/>
<dbReference type="Proteomes" id="UP000224044">
    <property type="component" value="Unassembled WGS sequence"/>
</dbReference>
<keyword evidence="1" id="KW-0812">Transmembrane</keyword>
<feature type="transmembrane region" description="Helical" evidence="1">
    <location>
        <begin position="20"/>
        <end position="39"/>
    </location>
</feature>
<dbReference type="AlphaFoldDB" id="A0AAP8F758"/>
<evidence type="ECO:0000256" key="1">
    <source>
        <dbReference type="SAM" id="Phobius"/>
    </source>
</evidence>
<keyword evidence="1" id="KW-0472">Membrane</keyword>
<keyword evidence="1" id="KW-1133">Transmembrane helix</keyword>
<reference evidence="2 3" key="1">
    <citation type="submission" date="2017-09" db="EMBL/GenBank/DDBJ databases">
        <title>Large-scale bioinformatics analysis of Bacillus genomes uncovers conserved roles of natural products in bacterial physiology.</title>
        <authorList>
            <consortium name="Agbiome Team Llc"/>
            <person name="Bleich R.M."/>
            <person name="Grubbs K.J."/>
            <person name="Santa Maria K.C."/>
            <person name="Allen S.E."/>
            <person name="Farag S."/>
            <person name="Shank E.A."/>
            <person name="Bowers A."/>
        </authorList>
    </citation>
    <scope>NUCLEOTIDE SEQUENCE [LARGE SCALE GENOMIC DNA]</scope>
    <source>
        <strain evidence="2 3">AFS042148</strain>
    </source>
</reference>
<sequence length="76" mass="9033">MLYYYQDNILNNPQNKEMHIFLFGVVKLLKLSGGLYIIIQKCRLQPTNNHLPLKVVVLHLHIFEEGVFCWEIIKSY</sequence>
<organism evidence="2 3">
    <name type="scientific">Bacillus toyonensis</name>
    <dbReference type="NCBI Taxonomy" id="155322"/>
    <lineage>
        <taxon>Bacteria</taxon>
        <taxon>Bacillati</taxon>
        <taxon>Bacillota</taxon>
        <taxon>Bacilli</taxon>
        <taxon>Bacillales</taxon>
        <taxon>Bacillaceae</taxon>
        <taxon>Bacillus</taxon>
        <taxon>Bacillus cereus group</taxon>
    </lineage>
</organism>